<dbReference type="Pfam" id="PF10558">
    <property type="entry name" value="MTP18"/>
    <property type="match status" value="1"/>
</dbReference>
<accession>A0AAV4EHE5</accession>
<dbReference type="GO" id="GO:0000266">
    <property type="term" value="P:mitochondrial fission"/>
    <property type="evidence" value="ECO:0007669"/>
    <property type="project" value="TreeGrafter"/>
</dbReference>
<proteinExistence type="inferred from homology"/>
<comment type="similarity">
    <text evidence="1">Belongs to the MTFP1 family.</text>
</comment>
<dbReference type="InterPro" id="IPR019560">
    <property type="entry name" value="Mitochondrial_18_kDa_protein"/>
</dbReference>
<reference evidence="4 5" key="1">
    <citation type="journal article" date="2021" name="Elife">
        <title>Chloroplast acquisition without the gene transfer in kleptoplastic sea slugs, Plakobranchus ocellatus.</title>
        <authorList>
            <person name="Maeda T."/>
            <person name="Takahashi S."/>
            <person name="Yoshida T."/>
            <person name="Shimamura S."/>
            <person name="Takaki Y."/>
            <person name="Nagai Y."/>
            <person name="Toyoda A."/>
            <person name="Suzuki Y."/>
            <person name="Arimoto A."/>
            <person name="Ishii H."/>
            <person name="Satoh N."/>
            <person name="Nishiyama T."/>
            <person name="Hasebe M."/>
            <person name="Maruyama T."/>
            <person name="Minagawa J."/>
            <person name="Obokata J."/>
            <person name="Shigenobu S."/>
        </authorList>
    </citation>
    <scope>NUCLEOTIDE SEQUENCE [LARGE SCALE GENOMIC DNA]</scope>
</reference>
<dbReference type="PANTHER" id="PTHR11001:SF2">
    <property type="entry name" value="MITOCHONDRIAL FISSION PROCESS PROTEIN 1"/>
    <property type="match status" value="1"/>
</dbReference>
<protein>
    <recommendedName>
        <fullName evidence="2">Mitochondrial fission process protein 1</fullName>
    </recommendedName>
    <alternativeName>
        <fullName evidence="3">Mitochondrial 18 kDa protein</fullName>
    </alternativeName>
</protein>
<name>A0AAV4EHE5_9GAST</name>
<organism evidence="4 5">
    <name type="scientific">Elysia marginata</name>
    <dbReference type="NCBI Taxonomy" id="1093978"/>
    <lineage>
        <taxon>Eukaryota</taxon>
        <taxon>Metazoa</taxon>
        <taxon>Spiralia</taxon>
        <taxon>Lophotrochozoa</taxon>
        <taxon>Mollusca</taxon>
        <taxon>Gastropoda</taxon>
        <taxon>Heterobranchia</taxon>
        <taxon>Euthyneura</taxon>
        <taxon>Panpulmonata</taxon>
        <taxon>Sacoglossa</taxon>
        <taxon>Placobranchoidea</taxon>
        <taxon>Plakobranchidae</taxon>
        <taxon>Elysia</taxon>
    </lineage>
</organism>
<evidence type="ECO:0000313" key="4">
    <source>
        <dbReference type="EMBL" id="GFR60418.1"/>
    </source>
</evidence>
<evidence type="ECO:0000313" key="5">
    <source>
        <dbReference type="Proteomes" id="UP000762676"/>
    </source>
</evidence>
<evidence type="ECO:0000256" key="2">
    <source>
        <dbReference type="ARBA" id="ARBA00017835"/>
    </source>
</evidence>
<sequence length="173" mass="19335">MDKVYKGLRNTFWQQDVDVACNIISLRHLTQFARYANEVGESFRVLVPVSVVRLSYVLASGYVVADSVHKGHKVWEKPATDDAQKYKQVALAATDTFIWQGLASVAIPGFTINRICWLSRLALKQVGSLPQAAQKWTVVAVGLGSIPFIVRPIDMGVDLMMDSTLRKIPFWNP</sequence>
<comment type="caution">
    <text evidence="4">The sequence shown here is derived from an EMBL/GenBank/DDBJ whole genome shotgun (WGS) entry which is preliminary data.</text>
</comment>
<gene>
    <name evidence="4" type="ORF">ElyMa_003530300</name>
</gene>
<dbReference type="Proteomes" id="UP000762676">
    <property type="component" value="Unassembled WGS sequence"/>
</dbReference>
<evidence type="ECO:0000256" key="1">
    <source>
        <dbReference type="ARBA" id="ARBA00009224"/>
    </source>
</evidence>
<dbReference type="PANTHER" id="PTHR11001">
    <property type="entry name" value="MITOCHONDRIAL FISSION PROCESS PROTEIN 1"/>
    <property type="match status" value="1"/>
</dbReference>
<evidence type="ECO:0000256" key="3">
    <source>
        <dbReference type="ARBA" id="ARBA00029631"/>
    </source>
</evidence>
<dbReference type="EMBL" id="BMAT01007235">
    <property type="protein sequence ID" value="GFR60418.1"/>
    <property type="molecule type" value="Genomic_DNA"/>
</dbReference>
<dbReference type="GO" id="GO:0005739">
    <property type="term" value="C:mitochondrion"/>
    <property type="evidence" value="ECO:0007669"/>
    <property type="project" value="TreeGrafter"/>
</dbReference>
<keyword evidence="5" id="KW-1185">Reference proteome</keyword>
<dbReference type="AlphaFoldDB" id="A0AAV4EHE5"/>